<accession>A0A444WC77</accession>
<dbReference type="Pfam" id="PF12969">
    <property type="entry name" value="DUF3857"/>
    <property type="match status" value="1"/>
</dbReference>
<keyword evidence="1" id="KW-0732">Signal</keyword>
<feature type="chain" id="PRO_5019512914" evidence="1">
    <location>
        <begin position="19"/>
        <end position="647"/>
    </location>
</feature>
<dbReference type="AlphaFoldDB" id="A0A444WC77"/>
<organism evidence="4 5">
    <name type="scientific">Flavobacterium beibuense</name>
    <dbReference type="NCBI Taxonomy" id="657326"/>
    <lineage>
        <taxon>Bacteria</taxon>
        <taxon>Pseudomonadati</taxon>
        <taxon>Bacteroidota</taxon>
        <taxon>Flavobacteriia</taxon>
        <taxon>Flavobacteriales</taxon>
        <taxon>Flavobacteriaceae</taxon>
        <taxon>Flavobacterium</taxon>
    </lineage>
</organism>
<reference evidence="4 5" key="1">
    <citation type="submission" date="2014-12" db="EMBL/GenBank/DDBJ databases">
        <title>Genome sequence of Flavobacterium beibuense RSKm HC5.</title>
        <authorList>
            <person name="Kim J.F."/>
            <person name="Song J.Y."/>
            <person name="Kwak M.-J."/>
            <person name="Lee S.-W."/>
        </authorList>
    </citation>
    <scope>NUCLEOTIDE SEQUENCE [LARGE SCALE GENOMIC DNA]</scope>
    <source>
        <strain evidence="4 5">RSKm HC5</strain>
    </source>
</reference>
<feature type="signal peptide" evidence="1">
    <location>
        <begin position="1"/>
        <end position="18"/>
    </location>
</feature>
<sequence>MKGIAILLFLCFSFAVNAGDFRLGKVSKEELMEKEHFLDPSANAAFLFKRGNTYFDANDNGWLLITEVEVRIKIYKKAGYDYANVSIPFYHTKNSTENVVFSDAVTYNLVDGKIKRSPLKKKDNFIEEVSSNKSNKKILLTDVREGSVVEYKYIVTSPYVHDFPDWYFQQVIPVNYVEYTVNIPQMYSYNRIMNSYYRVNETSSTKRRVTTGGILTLTFTDVCRHYMSKNLPAFKSEQYIDNPLNYLLFVKHELSSITGLNDKTTDFVTSWESVGELIYESSDFGCELKEIHYFMDDIDSLVNGIVGKREKVNKVFDYVKNRMTWVGLHGISSRYGVEKAYEEKKGNSGDINLMLIAMLNYVGVNANPVILSTRDNGQVDYISINSFNYVIAAAELEDGIILLDATSKHATPGVLPLRDLNGVGRLIREDYSHKEIELNPIDHSKENIYVTAKLEEDGRLTGEVSSKYYDYKSMMCNEKYFNLTQEERIQETEADFKNVEIADFNYNEGIEASVSYNFTANDCVEVIGDNIYISPLLFYTQTENPFREEKRLYPMNFIFPSRVRHTFVITIPEGYKIESLPQPQALVSDMEIMGFNFNVMEQNGKIQIVFIEGSNYSSVGAEYYESLKDFYTKKISKQAEKIILKKK</sequence>
<dbReference type="RefSeq" id="WP_129750907.1">
    <property type="nucleotide sequence ID" value="NZ_JUIW01000005.1"/>
</dbReference>
<dbReference type="Proteomes" id="UP000289775">
    <property type="component" value="Unassembled WGS sequence"/>
</dbReference>
<name>A0A444WC77_9FLAO</name>
<feature type="domain" description="Transglutaminase-like" evidence="2">
    <location>
        <begin position="306"/>
        <end position="378"/>
    </location>
</feature>
<comment type="caution">
    <text evidence="4">The sequence shown here is derived from an EMBL/GenBank/DDBJ whole genome shotgun (WGS) entry which is preliminary data.</text>
</comment>
<dbReference type="Gene3D" id="3.10.620.30">
    <property type="match status" value="1"/>
</dbReference>
<keyword evidence="5" id="KW-1185">Reference proteome</keyword>
<evidence type="ECO:0000256" key="1">
    <source>
        <dbReference type="SAM" id="SignalP"/>
    </source>
</evidence>
<gene>
    <name evidence="4" type="ORF">NU09_1775</name>
</gene>
<evidence type="ECO:0000313" key="5">
    <source>
        <dbReference type="Proteomes" id="UP000289775"/>
    </source>
</evidence>
<protein>
    <submittedName>
        <fullName evidence="4">Transglutaminase-like superfamily protein</fullName>
    </submittedName>
</protein>
<evidence type="ECO:0000259" key="2">
    <source>
        <dbReference type="Pfam" id="PF01841"/>
    </source>
</evidence>
<evidence type="ECO:0000313" key="4">
    <source>
        <dbReference type="EMBL" id="RYJ43437.1"/>
    </source>
</evidence>
<dbReference type="EMBL" id="JUIW01000005">
    <property type="protein sequence ID" value="RYJ43437.1"/>
    <property type="molecule type" value="Genomic_DNA"/>
</dbReference>
<feature type="domain" description="DUF3857" evidence="3">
    <location>
        <begin position="67"/>
        <end position="219"/>
    </location>
</feature>
<dbReference type="Pfam" id="PF01841">
    <property type="entry name" value="Transglut_core"/>
    <property type="match status" value="1"/>
</dbReference>
<dbReference type="OrthoDB" id="98874at2"/>
<dbReference type="InterPro" id="IPR002931">
    <property type="entry name" value="Transglutaminase-like"/>
</dbReference>
<dbReference type="Gene3D" id="2.60.40.3140">
    <property type="match status" value="1"/>
</dbReference>
<proteinExistence type="predicted"/>
<dbReference type="InterPro" id="IPR024618">
    <property type="entry name" value="DUF3857"/>
</dbReference>
<evidence type="ECO:0000259" key="3">
    <source>
        <dbReference type="Pfam" id="PF12969"/>
    </source>
</evidence>
<dbReference type="Gene3D" id="2.60.120.1130">
    <property type="match status" value="1"/>
</dbReference>